<proteinExistence type="predicted"/>
<evidence type="ECO:0000313" key="3">
    <source>
        <dbReference type="Proteomes" id="UP000799750"/>
    </source>
</evidence>
<evidence type="ECO:0000313" key="2">
    <source>
        <dbReference type="EMBL" id="KAF2494649.1"/>
    </source>
</evidence>
<dbReference type="AlphaFoldDB" id="A0A6A6QR76"/>
<feature type="compositionally biased region" description="Basic and acidic residues" evidence="1">
    <location>
        <begin position="26"/>
        <end position="35"/>
    </location>
</feature>
<feature type="region of interest" description="Disordered" evidence="1">
    <location>
        <begin position="118"/>
        <end position="188"/>
    </location>
</feature>
<feature type="compositionally biased region" description="Low complexity" evidence="1">
    <location>
        <begin position="289"/>
        <end position="303"/>
    </location>
</feature>
<keyword evidence="3" id="KW-1185">Reference proteome</keyword>
<evidence type="ECO:0000256" key="1">
    <source>
        <dbReference type="SAM" id="MobiDB-lite"/>
    </source>
</evidence>
<dbReference type="PANTHER" id="PTHR37012">
    <property type="entry name" value="B-ZIP TRANSCRIPTION FACTOR (EUROFUNG)-RELATED"/>
    <property type="match status" value="1"/>
</dbReference>
<feature type="compositionally biased region" description="Basic and acidic residues" evidence="1">
    <location>
        <begin position="126"/>
        <end position="141"/>
    </location>
</feature>
<dbReference type="OrthoDB" id="3957918at2759"/>
<name>A0A6A6QR76_9PEZI</name>
<feature type="region of interest" description="Disordered" evidence="1">
    <location>
        <begin position="281"/>
        <end position="313"/>
    </location>
</feature>
<feature type="compositionally biased region" description="Basic and acidic residues" evidence="1">
    <location>
        <begin position="49"/>
        <end position="61"/>
    </location>
</feature>
<evidence type="ECO:0008006" key="4">
    <source>
        <dbReference type="Google" id="ProtNLM"/>
    </source>
</evidence>
<dbReference type="CDD" id="cd14688">
    <property type="entry name" value="bZIP_YAP"/>
    <property type="match status" value="1"/>
</dbReference>
<reference evidence="2" key="1">
    <citation type="journal article" date="2020" name="Stud. Mycol.">
        <title>101 Dothideomycetes genomes: a test case for predicting lifestyles and emergence of pathogens.</title>
        <authorList>
            <person name="Haridas S."/>
            <person name="Albert R."/>
            <person name="Binder M."/>
            <person name="Bloem J."/>
            <person name="Labutti K."/>
            <person name="Salamov A."/>
            <person name="Andreopoulos B."/>
            <person name="Baker S."/>
            <person name="Barry K."/>
            <person name="Bills G."/>
            <person name="Bluhm B."/>
            <person name="Cannon C."/>
            <person name="Castanera R."/>
            <person name="Culley D."/>
            <person name="Daum C."/>
            <person name="Ezra D."/>
            <person name="Gonzalez J."/>
            <person name="Henrissat B."/>
            <person name="Kuo A."/>
            <person name="Liang C."/>
            <person name="Lipzen A."/>
            <person name="Lutzoni F."/>
            <person name="Magnuson J."/>
            <person name="Mondo S."/>
            <person name="Nolan M."/>
            <person name="Ohm R."/>
            <person name="Pangilinan J."/>
            <person name="Park H.-J."/>
            <person name="Ramirez L."/>
            <person name="Alfaro M."/>
            <person name="Sun H."/>
            <person name="Tritt A."/>
            <person name="Yoshinaga Y."/>
            <person name="Zwiers L.-H."/>
            <person name="Turgeon B."/>
            <person name="Goodwin S."/>
            <person name="Spatafora J."/>
            <person name="Crous P."/>
            <person name="Grigoriev I."/>
        </authorList>
    </citation>
    <scope>NUCLEOTIDE SEQUENCE</scope>
    <source>
        <strain evidence="2">CBS 269.34</strain>
    </source>
</reference>
<feature type="compositionally biased region" description="Low complexity" evidence="1">
    <location>
        <begin position="171"/>
        <end position="186"/>
    </location>
</feature>
<feature type="compositionally biased region" description="Polar residues" evidence="1">
    <location>
        <begin position="1"/>
        <end position="16"/>
    </location>
</feature>
<dbReference type="EMBL" id="MU004190">
    <property type="protein sequence ID" value="KAF2494649.1"/>
    <property type="molecule type" value="Genomic_DNA"/>
</dbReference>
<feature type="region of interest" description="Disordered" evidence="1">
    <location>
        <begin position="1"/>
        <end position="61"/>
    </location>
</feature>
<organism evidence="2 3">
    <name type="scientific">Lophium mytilinum</name>
    <dbReference type="NCBI Taxonomy" id="390894"/>
    <lineage>
        <taxon>Eukaryota</taxon>
        <taxon>Fungi</taxon>
        <taxon>Dikarya</taxon>
        <taxon>Ascomycota</taxon>
        <taxon>Pezizomycotina</taxon>
        <taxon>Dothideomycetes</taxon>
        <taxon>Pleosporomycetidae</taxon>
        <taxon>Mytilinidiales</taxon>
        <taxon>Mytilinidiaceae</taxon>
        <taxon>Lophium</taxon>
    </lineage>
</organism>
<gene>
    <name evidence="2" type="ORF">BU16DRAFT_562299</name>
</gene>
<dbReference type="PANTHER" id="PTHR37012:SF2">
    <property type="entry name" value="BZIP DOMAIN-CONTAINING PROTEIN-RELATED"/>
    <property type="match status" value="1"/>
</dbReference>
<protein>
    <recommendedName>
        <fullName evidence="4">BZIP domain-containing protein</fullName>
    </recommendedName>
</protein>
<dbReference type="Proteomes" id="UP000799750">
    <property type="component" value="Unassembled WGS sequence"/>
</dbReference>
<sequence length="555" mass="61732">MSPSTQAQDANVNTAAPSDRRRKTPKGAEAKRDESPDTASRLQRKRLSDRRSQRAMREKTKQRIAELESALQALLATNVNRELKEKIAENQLLKEEVARLRARLEKIGRLCFAESEGATSNGLCRSQDHSTDDTTPKEKTSDQGMEVLSSSKRRRTSHSRTTTGIPGPQDNSPIPNSNSNSPEVPNGVEMAGYHNLEFNTAHDIDPLTVTQADGLAFGDEAFWSVIQSESNFDTFTSSTAESYSESQIYDDIRRNGLSMPDPSTLFNGRGSLDFADLRAPQSISAETPSTTSSSRIISTSNRNVTPPPSQPTIHVSPGLRSIWTFGSTPRRDRPGSLFEQMVQNALEKYKDLPKETLDTILPAVPCMAPFFSSTGCNSPLSKALFEQMREGSSWIEPASFLGAYWCLHSLLRYFLRPVVEEIPWIPSYMLPPTTPKDRPVTRWDFLPWPSVRERIRARDPVDEGGSSELEGYFGSQTTICWPYSLNEAITFAPPPDLVFGATGPYTVTGCSGCKCSAPQLTDRFKLHLTRAQHWRLKPGSPQILKKYPELNTVVL</sequence>
<accession>A0A6A6QR76</accession>
<dbReference type="Gene3D" id="1.20.5.170">
    <property type="match status" value="1"/>
</dbReference>